<evidence type="ECO:0000313" key="2">
    <source>
        <dbReference type="Proteomes" id="UP000461409"/>
    </source>
</evidence>
<dbReference type="AlphaFoldDB" id="A0A844XH51"/>
<name>A0A844XH51_9SPHN</name>
<dbReference type="RefSeq" id="WP_160486695.1">
    <property type="nucleotide sequence ID" value="NZ_WUBR01000003.1"/>
</dbReference>
<dbReference type="PANTHER" id="PTHR30143">
    <property type="entry name" value="ACID HYDRATASE"/>
    <property type="match status" value="1"/>
</dbReference>
<dbReference type="GO" id="GO:0008684">
    <property type="term" value="F:2-oxopent-4-enoate hydratase activity"/>
    <property type="evidence" value="ECO:0007669"/>
    <property type="project" value="TreeGrafter"/>
</dbReference>
<reference evidence="1 2" key="2">
    <citation type="submission" date="2020-02" db="EMBL/GenBank/DDBJ databases">
        <title>Erythrobacter dongmakensis sp. nov., isolated from a tidal mudflat.</title>
        <authorList>
            <person name="Kim I.S."/>
        </authorList>
    </citation>
    <scope>NUCLEOTIDE SEQUENCE [LARGE SCALE GENOMIC DNA]</scope>
    <source>
        <strain evidence="1 2">GH3-10</strain>
    </source>
</reference>
<dbReference type="InterPro" id="IPR036663">
    <property type="entry name" value="Fumarylacetoacetase_C_sf"/>
</dbReference>
<dbReference type="Gene3D" id="3.90.850.10">
    <property type="entry name" value="Fumarylacetoacetase-like, C-terminal domain"/>
    <property type="match status" value="1"/>
</dbReference>
<comment type="caution">
    <text evidence="1">The sequence shown here is derived from an EMBL/GenBank/DDBJ whole genome shotgun (WGS) entry which is preliminary data.</text>
</comment>
<keyword evidence="2" id="KW-1185">Reference proteome</keyword>
<proteinExistence type="predicted"/>
<evidence type="ECO:0000313" key="1">
    <source>
        <dbReference type="EMBL" id="MWV29069.1"/>
    </source>
</evidence>
<reference evidence="1 2" key="1">
    <citation type="submission" date="2019-12" db="EMBL/GenBank/DDBJ databases">
        <authorList>
            <person name="Lee S.D."/>
        </authorList>
    </citation>
    <scope>NUCLEOTIDE SEQUENCE [LARGE SCALE GENOMIC DNA]</scope>
    <source>
        <strain evidence="1 2">GH3-10</strain>
    </source>
</reference>
<dbReference type="SUPFAM" id="SSF56529">
    <property type="entry name" value="FAH"/>
    <property type="match status" value="1"/>
</dbReference>
<dbReference type="GO" id="GO:0005737">
    <property type="term" value="C:cytoplasm"/>
    <property type="evidence" value="ECO:0007669"/>
    <property type="project" value="TreeGrafter"/>
</dbReference>
<dbReference type="InterPro" id="IPR050772">
    <property type="entry name" value="Hydratase-Decarb/MhpD_sf"/>
</dbReference>
<dbReference type="PANTHER" id="PTHR30143:SF0">
    <property type="entry name" value="2-KETO-4-PENTENOATE HYDRATASE"/>
    <property type="match status" value="1"/>
</dbReference>
<organism evidence="1 2">
    <name type="scientific">Aurantiacibacter rhizosphaerae</name>
    <dbReference type="NCBI Taxonomy" id="2691582"/>
    <lineage>
        <taxon>Bacteria</taxon>
        <taxon>Pseudomonadati</taxon>
        <taxon>Pseudomonadota</taxon>
        <taxon>Alphaproteobacteria</taxon>
        <taxon>Sphingomonadales</taxon>
        <taxon>Erythrobacteraceae</taxon>
        <taxon>Aurantiacibacter</taxon>
    </lineage>
</organism>
<dbReference type="Proteomes" id="UP000461409">
    <property type="component" value="Unassembled WGS sequence"/>
</dbReference>
<sequence length="271" mass="28048">MNNQAITKAAETIATARRSCVGLPSYPGETPANLADAYAVQSAAMSLWAEPVAGWKVGRISGDQERVHGENRFIGPIYSPSVWSIGLDDPAAFPVIRDGSAALEAELIACIEVPDGDLQREWTGACIPSIIRSWHIGIEVAGSPLANIGDLGPLVSIAAFGNNIGLLLGPELRADTDIDSVNCTVSIAGKEHGPQSAGALPGGPHEAVAFALKKLRALGHRVPAGTLISTGAITGVHPVAPDQDCRALFSPGGNLQCRTQALATKEGQNPS</sequence>
<protein>
    <submittedName>
        <fullName evidence="1">2-keto-4-pentenoate hydratase</fullName>
    </submittedName>
</protein>
<dbReference type="EMBL" id="WUBR01000003">
    <property type="protein sequence ID" value="MWV29069.1"/>
    <property type="molecule type" value="Genomic_DNA"/>
</dbReference>
<accession>A0A844XH51</accession>
<gene>
    <name evidence="1" type="ORF">GRF63_14245</name>
</gene>